<organism evidence="2 3">
    <name type="scientific">Metabacillus sediminilitoris</name>
    <dbReference type="NCBI Taxonomy" id="2567941"/>
    <lineage>
        <taxon>Bacteria</taxon>
        <taxon>Bacillati</taxon>
        <taxon>Bacillota</taxon>
        <taxon>Bacilli</taxon>
        <taxon>Bacillales</taxon>
        <taxon>Bacillaceae</taxon>
        <taxon>Metabacillus</taxon>
    </lineage>
</organism>
<evidence type="ECO:0000313" key="2">
    <source>
        <dbReference type="EMBL" id="THF74025.1"/>
    </source>
</evidence>
<feature type="coiled-coil region" evidence="1">
    <location>
        <begin position="33"/>
        <end position="60"/>
    </location>
</feature>
<accession>A0A4S4BI43</accession>
<name>A0A4S4BI43_9BACI</name>
<gene>
    <name evidence="2" type="ORF">E6W99_25875</name>
</gene>
<protein>
    <submittedName>
        <fullName evidence="2">Uncharacterized protein</fullName>
    </submittedName>
</protein>
<keyword evidence="1" id="KW-0175">Coiled coil</keyword>
<reference evidence="2 3" key="1">
    <citation type="submission" date="2019-04" db="EMBL/GenBank/DDBJ databases">
        <title>Bacillus sediminilitoris sp. nov., isolated from a tidal flat sediment on the East China Sea.</title>
        <authorList>
            <person name="Wei Y."/>
            <person name="Mao H."/>
            <person name="Fang J."/>
        </authorList>
    </citation>
    <scope>NUCLEOTIDE SEQUENCE [LARGE SCALE GENOMIC DNA]</scope>
    <source>
        <strain evidence="2 3">DSL-17</strain>
    </source>
</reference>
<comment type="caution">
    <text evidence="2">The sequence shown here is derived from an EMBL/GenBank/DDBJ whole genome shotgun (WGS) entry which is preliminary data.</text>
</comment>
<dbReference type="AlphaFoldDB" id="A0A4S4BI43"/>
<keyword evidence="3" id="KW-1185">Reference proteome</keyword>
<evidence type="ECO:0000256" key="1">
    <source>
        <dbReference type="SAM" id="Coils"/>
    </source>
</evidence>
<proteinExistence type="predicted"/>
<dbReference type="EMBL" id="SSNT01000044">
    <property type="protein sequence ID" value="THF74025.1"/>
    <property type="molecule type" value="Genomic_DNA"/>
</dbReference>
<evidence type="ECO:0000313" key="3">
    <source>
        <dbReference type="Proteomes" id="UP000310334"/>
    </source>
</evidence>
<dbReference type="RefSeq" id="WP_136359254.1">
    <property type="nucleotide sequence ID" value="NZ_CP046266.1"/>
</dbReference>
<sequence length="69" mass="7712">MSKIKFKKQLLVTLGATILLVWFSGTNTFADSKKQLAQMVMDHEQKIASLEEVINNLDSGSEEETLAQI</sequence>
<dbReference type="Proteomes" id="UP000310334">
    <property type="component" value="Unassembled WGS sequence"/>
</dbReference>